<dbReference type="Proteomes" id="UP000324797">
    <property type="component" value="Unassembled WGS sequence"/>
</dbReference>
<protein>
    <submittedName>
        <fullName evidence="1">Uncharacterized protein</fullName>
    </submittedName>
</protein>
<reference evidence="1 2" key="1">
    <citation type="submission" date="2019-08" db="EMBL/GenBank/DDBJ databases">
        <title>Bradyrhizobium hipponensis sp. nov., a rhizobium isolated from a Lupinus angustifolius root nodule in Tunisia.</title>
        <authorList>
            <person name="Off K."/>
            <person name="Rejili M."/>
            <person name="Mars M."/>
            <person name="Brachmann A."/>
            <person name="Marin M."/>
        </authorList>
    </citation>
    <scope>NUCLEOTIDE SEQUENCE [LARGE SCALE GENOMIC DNA]</scope>
    <source>
        <strain evidence="2">aSej3</strain>
    </source>
</reference>
<dbReference type="AlphaFoldDB" id="A0A5S4YBY2"/>
<proteinExistence type="predicted"/>
<keyword evidence="2" id="KW-1185">Reference proteome</keyword>
<name>A0A5S4YBY2_9BRAD</name>
<evidence type="ECO:0000313" key="2">
    <source>
        <dbReference type="Proteomes" id="UP000324797"/>
    </source>
</evidence>
<dbReference type="EMBL" id="VSTH01000230">
    <property type="protein sequence ID" value="TYO61007.1"/>
    <property type="molecule type" value="Genomic_DNA"/>
</dbReference>
<accession>A0A5S4YBY2</accession>
<sequence length="60" mass="6735">MRNELRSCYQGAEAATCQAEHEIGESGCRGIERQLVDVWAPTRKTFGRFDFDAVPMISKA</sequence>
<comment type="caution">
    <text evidence="1">The sequence shown here is derived from an EMBL/GenBank/DDBJ whole genome shotgun (WGS) entry which is preliminary data.</text>
</comment>
<dbReference type="RefSeq" id="WP_148745631.1">
    <property type="nucleotide sequence ID" value="NZ_VSTH01000230.1"/>
</dbReference>
<evidence type="ECO:0000313" key="1">
    <source>
        <dbReference type="EMBL" id="TYO61007.1"/>
    </source>
</evidence>
<gene>
    <name evidence="1" type="ORF">FXV83_40560</name>
</gene>
<organism evidence="1 2">
    <name type="scientific">Bradyrhizobium hipponense</name>
    <dbReference type="NCBI Taxonomy" id="2605638"/>
    <lineage>
        <taxon>Bacteria</taxon>
        <taxon>Pseudomonadati</taxon>
        <taxon>Pseudomonadota</taxon>
        <taxon>Alphaproteobacteria</taxon>
        <taxon>Hyphomicrobiales</taxon>
        <taxon>Nitrobacteraceae</taxon>
        <taxon>Bradyrhizobium</taxon>
    </lineage>
</organism>